<accession>X1N211</accession>
<protein>
    <submittedName>
        <fullName evidence="1">Uncharacterized protein</fullName>
    </submittedName>
</protein>
<comment type="caution">
    <text evidence="1">The sequence shown here is derived from an EMBL/GenBank/DDBJ whole genome shotgun (WGS) entry which is preliminary data.</text>
</comment>
<organism evidence="1">
    <name type="scientific">marine sediment metagenome</name>
    <dbReference type="NCBI Taxonomy" id="412755"/>
    <lineage>
        <taxon>unclassified sequences</taxon>
        <taxon>metagenomes</taxon>
        <taxon>ecological metagenomes</taxon>
    </lineage>
</organism>
<evidence type="ECO:0000313" key="1">
    <source>
        <dbReference type="EMBL" id="GAI38032.1"/>
    </source>
</evidence>
<proteinExistence type="predicted"/>
<gene>
    <name evidence="1" type="ORF">S06H3_44248</name>
</gene>
<name>X1N211_9ZZZZ</name>
<sequence>MTEMPEKKDVIYEECDRMIDPLREAYHQIIIADAFAELGNWDEVRRHLTSAEGWAYRARERTPRAAAVMRDKIAGLQKYVGDIKWKREAELLIPDVIDAVFKTFASCIHLRGSRTGTRVKVCPSFAGCTCSRRTSGA</sequence>
<reference evidence="1" key="1">
    <citation type="journal article" date="2014" name="Front. Microbiol.">
        <title>High frequency of phylogenetically diverse reductive dehalogenase-homologous genes in deep subseafloor sedimentary metagenomes.</title>
        <authorList>
            <person name="Kawai M."/>
            <person name="Futagami T."/>
            <person name="Toyoda A."/>
            <person name="Takaki Y."/>
            <person name="Nishi S."/>
            <person name="Hori S."/>
            <person name="Arai W."/>
            <person name="Tsubouchi T."/>
            <person name="Morono Y."/>
            <person name="Uchiyama I."/>
            <person name="Ito T."/>
            <person name="Fujiyama A."/>
            <person name="Inagaki F."/>
            <person name="Takami H."/>
        </authorList>
    </citation>
    <scope>NUCLEOTIDE SEQUENCE</scope>
    <source>
        <strain evidence="1">Expedition CK06-06</strain>
    </source>
</reference>
<dbReference type="AlphaFoldDB" id="X1N211"/>
<dbReference type="EMBL" id="BARV01027504">
    <property type="protein sequence ID" value="GAI38032.1"/>
    <property type="molecule type" value="Genomic_DNA"/>
</dbReference>